<protein>
    <submittedName>
        <fullName evidence="2">CLUMA_CG010385, isoform A</fullName>
    </submittedName>
</protein>
<name>A0A1J1I9H0_9DIPT</name>
<feature type="chain" id="PRO_5012498283" evidence="1">
    <location>
        <begin position="22"/>
        <end position="201"/>
    </location>
</feature>
<dbReference type="OrthoDB" id="6575720at2759"/>
<keyword evidence="3" id="KW-1185">Reference proteome</keyword>
<feature type="signal peptide" evidence="1">
    <location>
        <begin position="1"/>
        <end position="21"/>
    </location>
</feature>
<gene>
    <name evidence="2" type="ORF">CLUMA_CG010385</name>
</gene>
<evidence type="ECO:0000313" key="2">
    <source>
        <dbReference type="EMBL" id="CRK96927.1"/>
    </source>
</evidence>
<accession>A0A1J1I9H0</accession>
<dbReference type="EMBL" id="CVRI01000045">
    <property type="protein sequence ID" value="CRK96927.1"/>
    <property type="molecule type" value="Genomic_DNA"/>
</dbReference>
<sequence length="201" mass="22620">MCRKILLIFALSFPFIMEIKSSTIRNSLVDHLNNGLKILGKSDQKMSSSIQSNYIRSPPGISNNVADLVSQSFAPTKFNKHPNGIRQDTILIGPPDHGEEEFQFLTEGSFMSRFLKVLGLDGSKLSAVAMNGIIFMAQMVRESASNVMSFLLSTSWEWQRIINLIKNKFTEDKYTPHVKIPQLNKPSYLPSCRFGMTPCVE</sequence>
<dbReference type="Proteomes" id="UP000183832">
    <property type="component" value="Unassembled WGS sequence"/>
</dbReference>
<organism evidence="2 3">
    <name type="scientific">Clunio marinus</name>
    <dbReference type="NCBI Taxonomy" id="568069"/>
    <lineage>
        <taxon>Eukaryota</taxon>
        <taxon>Metazoa</taxon>
        <taxon>Ecdysozoa</taxon>
        <taxon>Arthropoda</taxon>
        <taxon>Hexapoda</taxon>
        <taxon>Insecta</taxon>
        <taxon>Pterygota</taxon>
        <taxon>Neoptera</taxon>
        <taxon>Endopterygota</taxon>
        <taxon>Diptera</taxon>
        <taxon>Nematocera</taxon>
        <taxon>Chironomoidea</taxon>
        <taxon>Chironomidae</taxon>
        <taxon>Clunio</taxon>
    </lineage>
</organism>
<evidence type="ECO:0000256" key="1">
    <source>
        <dbReference type="SAM" id="SignalP"/>
    </source>
</evidence>
<dbReference type="AlphaFoldDB" id="A0A1J1I9H0"/>
<reference evidence="2 3" key="1">
    <citation type="submission" date="2015-04" db="EMBL/GenBank/DDBJ databases">
        <authorList>
            <person name="Syromyatnikov M.Y."/>
            <person name="Popov V.N."/>
        </authorList>
    </citation>
    <scope>NUCLEOTIDE SEQUENCE [LARGE SCALE GENOMIC DNA]</scope>
</reference>
<proteinExistence type="predicted"/>
<keyword evidence="1" id="KW-0732">Signal</keyword>
<evidence type="ECO:0000313" key="3">
    <source>
        <dbReference type="Proteomes" id="UP000183832"/>
    </source>
</evidence>